<keyword evidence="4 7" id="KW-0812">Transmembrane</keyword>
<dbReference type="OrthoDB" id="3647at2759"/>
<feature type="transmembrane region" description="Helical" evidence="7">
    <location>
        <begin position="7"/>
        <end position="31"/>
    </location>
</feature>
<dbReference type="GO" id="GO:0051999">
    <property type="term" value="P:mannosyl-inositol phosphorylceramide biosynthetic process"/>
    <property type="evidence" value="ECO:0007669"/>
    <property type="project" value="TreeGrafter"/>
</dbReference>
<proteinExistence type="inferred from homology"/>
<dbReference type="PANTHER" id="PTHR32385">
    <property type="entry name" value="MANNOSYL PHOSPHORYLINOSITOL CERAMIDE SYNTHASE"/>
    <property type="match status" value="1"/>
</dbReference>
<keyword evidence="3" id="KW-0808">Transferase</keyword>
<dbReference type="InterPro" id="IPR007577">
    <property type="entry name" value="GlycoTrfase_DXD_sugar-bd_CS"/>
</dbReference>
<keyword evidence="5 7" id="KW-1133">Transmembrane helix</keyword>
<evidence type="ECO:0000256" key="7">
    <source>
        <dbReference type="SAM" id="Phobius"/>
    </source>
</evidence>
<feature type="transmembrane region" description="Helical" evidence="7">
    <location>
        <begin position="277"/>
        <end position="299"/>
    </location>
</feature>
<protein>
    <submittedName>
        <fullName evidence="8">Related to CSH1 catalytic subunit of a mannosylinositol phosphorylceramide (MIPC) synthase</fullName>
    </submittedName>
</protein>
<evidence type="ECO:0000256" key="3">
    <source>
        <dbReference type="ARBA" id="ARBA00022679"/>
    </source>
</evidence>
<dbReference type="GO" id="GO:0000030">
    <property type="term" value="F:mannosyltransferase activity"/>
    <property type="evidence" value="ECO:0007669"/>
    <property type="project" value="TreeGrafter"/>
</dbReference>
<comment type="similarity">
    <text evidence="2">Belongs to the glycosyltransferase 32 family.</text>
</comment>
<evidence type="ECO:0000256" key="6">
    <source>
        <dbReference type="ARBA" id="ARBA00023136"/>
    </source>
</evidence>
<keyword evidence="9" id="KW-1185">Reference proteome</keyword>
<name>A0A1L7XVE4_9HELO</name>
<evidence type="ECO:0000256" key="4">
    <source>
        <dbReference type="ARBA" id="ARBA00022692"/>
    </source>
</evidence>
<evidence type="ECO:0000313" key="8">
    <source>
        <dbReference type="EMBL" id="CZR68978.1"/>
    </source>
</evidence>
<reference evidence="8 9" key="1">
    <citation type="submission" date="2016-03" db="EMBL/GenBank/DDBJ databases">
        <authorList>
            <person name="Ploux O."/>
        </authorList>
    </citation>
    <scope>NUCLEOTIDE SEQUENCE [LARGE SCALE GENOMIC DNA]</scope>
    <source>
        <strain evidence="8 9">UAMH 11012</strain>
    </source>
</reference>
<keyword evidence="6 7" id="KW-0472">Membrane</keyword>
<gene>
    <name evidence="8" type="ORF">PAC_18879</name>
</gene>
<dbReference type="InterPro" id="IPR029044">
    <property type="entry name" value="Nucleotide-diphossugar_trans"/>
</dbReference>
<dbReference type="PANTHER" id="PTHR32385:SF20">
    <property type="entry name" value="MANNOSYL PHOSPHORYLINOSITOL CERAMIDE SYNTHASE CSH1-RELATED"/>
    <property type="match status" value="1"/>
</dbReference>
<dbReference type="SUPFAM" id="SSF53448">
    <property type="entry name" value="Nucleotide-diphospho-sugar transferases"/>
    <property type="match status" value="1"/>
</dbReference>
<dbReference type="Gene3D" id="3.90.550.20">
    <property type="match status" value="1"/>
</dbReference>
<evidence type="ECO:0000313" key="9">
    <source>
        <dbReference type="Proteomes" id="UP000184330"/>
    </source>
</evidence>
<organism evidence="8 9">
    <name type="scientific">Phialocephala subalpina</name>
    <dbReference type="NCBI Taxonomy" id="576137"/>
    <lineage>
        <taxon>Eukaryota</taxon>
        <taxon>Fungi</taxon>
        <taxon>Dikarya</taxon>
        <taxon>Ascomycota</taxon>
        <taxon>Pezizomycotina</taxon>
        <taxon>Leotiomycetes</taxon>
        <taxon>Helotiales</taxon>
        <taxon>Mollisiaceae</taxon>
        <taxon>Phialocephala</taxon>
        <taxon>Phialocephala fortinii species complex</taxon>
    </lineage>
</organism>
<dbReference type="AlphaFoldDB" id="A0A1L7XVE4"/>
<dbReference type="GO" id="GO:0016020">
    <property type="term" value="C:membrane"/>
    <property type="evidence" value="ECO:0007669"/>
    <property type="project" value="UniProtKB-SubCell"/>
</dbReference>
<accession>A0A1L7XVE4</accession>
<evidence type="ECO:0000256" key="5">
    <source>
        <dbReference type="ARBA" id="ARBA00022989"/>
    </source>
</evidence>
<comment type="subcellular location">
    <subcellularLocation>
        <location evidence="1">Membrane</location>
    </subcellularLocation>
</comment>
<evidence type="ECO:0000256" key="2">
    <source>
        <dbReference type="ARBA" id="ARBA00009003"/>
    </source>
</evidence>
<sequence>MRRQSVLHLIGVIIFVIYFLHPLSTVLVPVLRTILLDIGPYALSKEELAVPSSQPHNDGATTIPKIIHQIYLGFDNKEMPPGWEQARQSCIDLHHTYEYRLWTNESVVDLLRTEYPWFLETWTHYRYDIQRADSIRYFILAQHGGIYVDLDNGCRRNLDPLLPFQAWMPATKIQVGLTNHVMGTEKGHPYFQLLIDRIQAYDYNYVFPYLTVMNSAGPHFVSMVWEEYLRTNTTGDEIRILMQEEYKDNEWSFFTKERGGGWYNWDHEVFGWAGQHILLVSVVLLFCICAPTFCLWWIGGKVAARTRTKDVEKVQSSSLLVWQKSD</sequence>
<dbReference type="InterPro" id="IPR051706">
    <property type="entry name" value="Glycosyltransferase_domain"/>
</dbReference>
<dbReference type="Proteomes" id="UP000184330">
    <property type="component" value="Unassembled WGS sequence"/>
</dbReference>
<evidence type="ECO:0000256" key="1">
    <source>
        <dbReference type="ARBA" id="ARBA00004370"/>
    </source>
</evidence>
<dbReference type="EMBL" id="FJOG01000062">
    <property type="protein sequence ID" value="CZR68978.1"/>
    <property type="molecule type" value="Genomic_DNA"/>
</dbReference>
<dbReference type="Pfam" id="PF04488">
    <property type="entry name" value="Gly_transf_sug"/>
    <property type="match status" value="1"/>
</dbReference>